<protein>
    <submittedName>
        <fullName evidence="2">Uncharacterized protein</fullName>
    </submittedName>
</protein>
<accession>A0A8A3P3A3</accession>
<dbReference type="Proteomes" id="UP000672032">
    <property type="component" value="Chromosome 1"/>
</dbReference>
<feature type="compositionally biased region" description="Polar residues" evidence="1">
    <location>
        <begin position="75"/>
        <end position="87"/>
    </location>
</feature>
<evidence type="ECO:0000313" key="3">
    <source>
        <dbReference type="Proteomes" id="UP000672032"/>
    </source>
</evidence>
<proteinExistence type="predicted"/>
<evidence type="ECO:0000256" key="1">
    <source>
        <dbReference type="SAM" id="MobiDB-lite"/>
    </source>
</evidence>
<feature type="compositionally biased region" description="Low complexity" evidence="1">
    <location>
        <begin position="65"/>
        <end position="74"/>
    </location>
</feature>
<dbReference type="OrthoDB" id="3536826at2759"/>
<sequence length="183" mass="19950">MDLSPKYNPYLDPNNKKHRDYTRLDVSQSPDSVPDTPFNSPTAMTLSNTESSNPSSLNQLIMDGSKSSSSPSSSHRQSQKATPTSAPSDWRPTPRNRAVSSGSGGSDITSASRGCYCGGGGMHRRQSDDEPSSGLGAYRASRCEQRILRDEGVERGRCRTRTNSSTSRDKTSCSREKRRGLNI</sequence>
<feature type="compositionally biased region" description="Polar residues" evidence="1">
    <location>
        <begin position="98"/>
        <end position="112"/>
    </location>
</feature>
<reference evidence="2" key="1">
    <citation type="submission" date="2020-10" db="EMBL/GenBank/DDBJ databases">
        <title>Genome Sequence of Monilinia vaccinii-corymbosi Sheds Light on Mummy Berry Disease Infection of Blueberry and Mating Type.</title>
        <authorList>
            <person name="Yow A.G."/>
            <person name="Zhang Y."/>
            <person name="Bansal K."/>
            <person name="Eacker S.M."/>
            <person name="Sullivan S."/>
            <person name="Liachko I."/>
            <person name="Cubeta M.A."/>
            <person name="Rollins J.A."/>
            <person name="Ashrafi H."/>
        </authorList>
    </citation>
    <scope>NUCLEOTIDE SEQUENCE</scope>
    <source>
        <strain evidence="2">RL-1</strain>
    </source>
</reference>
<organism evidence="2 3">
    <name type="scientific">Monilinia vaccinii-corymbosi</name>
    <dbReference type="NCBI Taxonomy" id="61207"/>
    <lineage>
        <taxon>Eukaryota</taxon>
        <taxon>Fungi</taxon>
        <taxon>Dikarya</taxon>
        <taxon>Ascomycota</taxon>
        <taxon>Pezizomycotina</taxon>
        <taxon>Leotiomycetes</taxon>
        <taxon>Helotiales</taxon>
        <taxon>Sclerotiniaceae</taxon>
        <taxon>Monilinia</taxon>
    </lineage>
</organism>
<gene>
    <name evidence="2" type="ORF">DSL72_003824</name>
</gene>
<name>A0A8A3P3A3_9HELO</name>
<feature type="region of interest" description="Disordered" evidence="1">
    <location>
        <begin position="151"/>
        <end position="183"/>
    </location>
</feature>
<keyword evidence="3" id="KW-1185">Reference proteome</keyword>
<feature type="compositionally biased region" description="Polar residues" evidence="1">
    <location>
        <begin position="25"/>
        <end position="59"/>
    </location>
</feature>
<evidence type="ECO:0000313" key="2">
    <source>
        <dbReference type="EMBL" id="QSZ29311.1"/>
    </source>
</evidence>
<dbReference type="AlphaFoldDB" id="A0A8A3P3A3"/>
<dbReference type="EMBL" id="CP063405">
    <property type="protein sequence ID" value="QSZ29311.1"/>
    <property type="molecule type" value="Genomic_DNA"/>
</dbReference>
<feature type="region of interest" description="Disordered" evidence="1">
    <location>
        <begin position="1"/>
        <end position="139"/>
    </location>
</feature>